<organism evidence="1 2">
    <name type="scientific">Megaselia scalaris</name>
    <name type="common">Humpbacked fly</name>
    <name type="synonym">Phora scalaris</name>
    <dbReference type="NCBI Taxonomy" id="36166"/>
    <lineage>
        <taxon>Eukaryota</taxon>
        <taxon>Metazoa</taxon>
        <taxon>Ecdysozoa</taxon>
        <taxon>Arthropoda</taxon>
        <taxon>Hexapoda</taxon>
        <taxon>Insecta</taxon>
        <taxon>Pterygota</taxon>
        <taxon>Neoptera</taxon>
        <taxon>Endopterygota</taxon>
        <taxon>Diptera</taxon>
        <taxon>Brachycera</taxon>
        <taxon>Muscomorpha</taxon>
        <taxon>Platypezoidea</taxon>
        <taxon>Phoridae</taxon>
        <taxon>Megaseliini</taxon>
        <taxon>Megaselia</taxon>
    </lineage>
</organism>
<evidence type="ECO:0000313" key="2">
    <source>
        <dbReference type="Proteomes" id="UP000015102"/>
    </source>
</evidence>
<sequence length="100" mass="11611">MIELLLKKTFSIKEVSKRKPEQSKKRIRTKEGRLTPLTRAEVDKAIERLENTTDGIHVELFKAARSGFSNEFHQILLNIWNTSIICPIHKKGDKSDCENY</sequence>
<evidence type="ECO:0000313" key="1">
    <source>
        <dbReference type="EnsemblMetazoa" id="MESCA008820-PA"/>
    </source>
</evidence>
<dbReference type="EMBL" id="CAQQ02155852">
    <property type="status" value="NOT_ANNOTATED_CDS"/>
    <property type="molecule type" value="Genomic_DNA"/>
</dbReference>
<dbReference type="Proteomes" id="UP000015102">
    <property type="component" value="Unassembled WGS sequence"/>
</dbReference>
<proteinExistence type="predicted"/>
<dbReference type="HOGENOM" id="CLU_2309200_0_0_1"/>
<keyword evidence="2" id="KW-1185">Reference proteome</keyword>
<protein>
    <submittedName>
        <fullName evidence="1">Uncharacterized protein</fullName>
    </submittedName>
</protein>
<reference evidence="1" key="2">
    <citation type="submission" date="2015-06" db="UniProtKB">
        <authorList>
            <consortium name="EnsemblMetazoa"/>
        </authorList>
    </citation>
    <scope>IDENTIFICATION</scope>
</reference>
<dbReference type="AlphaFoldDB" id="T1GY97"/>
<accession>T1GY97</accession>
<name>T1GY97_MEGSC</name>
<dbReference type="EnsemblMetazoa" id="MESCA008820-RA">
    <property type="protein sequence ID" value="MESCA008820-PA"/>
    <property type="gene ID" value="MESCA008820"/>
</dbReference>
<reference evidence="2" key="1">
    <citation type="submission" date="2013-02" db="EMBL/GenBank/DDBJ databases">
        <authorList>
            <person name="Hughes D."/>
        </authorList>
    </citation>
    <scope>NUCLEOTIDE SEQUENCE</scope>
    <source>
        <strain>Durham</strain>
        <strain evidence="2">NC isolate 2 -- Noor lab</strain>
    </source>
</reference>